<gene>
    <name evidence="4" type="ORF">IMSHALPRED_003005</name>
</gene>
<evidence type="ECO:0000313" key="5">
    <source>
        <dbReference type="Proteomes" id="UP000664534"/>
    </source>
</evidence>
<dbReference type="GO" id="GO:0016874">
    <property type="term" value="F:ligase activity"/>
    <property type="evidence" value="ECO:0007669"/>
    <property type="project" value="UniProtKB-KW"/>
</dbReference>
<dbReference type="InterPro" id="IPR023213">
    <property type="entry name" value="CAT-like_dom_sf"/>
</dbReference>
<dbReference type="Pfam" id="PF00668">
    <property type="entry name" value="Condensation"/>
    <property type="match status" value="1"/>
</dbReference>
<keyword evidence="1" id="KW-0436">Ligase</keyword>
<dbReference type="PANTHER" id="PTHR45527:SF3">
    <property type="entry name" value="SIDEROPHORE SYNTHETASE (EUROFUNG)"/>
    <property type="match status" value="1"/>
</dbReference>
<dbReference type="GO" id="GO:0005737">
    <property type="term" value="C:cytoplasm"/>
    <property type="evidence" value="ECO:0007669"/>
    <property type="project" value="TreeGrafter"/>
</dbReference>
<evidence type="ECO:0000256" key="2">
    <source>
        <dbReference type="ARBA" id="ARBA00029454"/>
    </source>
</evidence>
<dbReference type="InterPro" id="IPR001242">
    <property type="entry name" value="Condensation_dom"/>
</dbReference>
<dbReference type="GO" id="GO:0044550">
    <property type="term" value="P:secondary metabolite biosynthetic process"/>
    <property type="evidence" value="ECO:0007669"/>
    <property type="project" value="TreeGrafter"/>
</dbReference>
<comment type="similarity">
    <text evidence="2">Belongs to the NRP synthetase family.</text>
</comment>
<dbReference type="OrthoDB" id="416786at2759"/>
<reference evidence="4" key="1">
    <citation type="submission" date="2021-03" db="EMBL/GenBank/DDBJ databases">
        <authorList>
            <person name="Tagirdzhanova G."/>
        </authorList>
    </citation>
    <scope>NUCLEOTIDE SEQUENCE</scope>
</reference>
<sequence length="496" mass="56094">MDSGSPTVTNSPNDDTAKLLRACAEACGVTADVVEKVCIATPEQIHRMNHHIQTGWSYMTQMVLHYEDDLKQTFLLRVLSAMRIKNHVLRTRLVLYESQVYQVVLRDPINFQLPVDLHGYLTQNSRTRMGYGTSLFRYAFVREPRGEAFLVWTGKRLQTRFTPKFNSFSNALKLQSVHCSAIDAWTLRLIFRDLQAACSDLAAYSKLPQRPPYGRYAKWLEWYTYEAGSSFWLTRHTTFDSFVHKFPVLAQGGLPSISTTKTKKLLHLPKLQNTEFTLPIMGHAAWALTIANCKAQEYTSLPNEDISLISMISARKSNVSGIMQIMGPISARVPLRVRLFPHLLIKDLMRDIDTQFASMAGFEHCAMRALSKGADVKNMPKQAVFNWNPPGSDVSSKRVVCHDREAAPAVLAYREDLSVPFAHDYGLLFEVYEHGEYIAIYVSWDQNLVEANLIRRLCEDFESFLVAIIKIGGGSVLDLLSEIKACRAGQVAGFQL</sequence>
<dbReference type="PANTHER" id="PTHR45527">
    <property type="entry name" value="NONRIBOSOMAL PEPTIDE SYNTHETASE"/>
    <property type="match status" value="1"/>
</dbReference>
<dbReference type="SUPFAM" id="SSF52777">
    <property type="entry name" value="CoA-dependent acyltransferases"/>
    <property type="match status" value="2"/>
</dbReference>
<evidence type="ECO:0000256" key="1">
    <source>
        <dbReference type="ARBA" id="ARBA00022598"/>
    </source>
</evidence>
<keyword evidence="5" id="KW-1185">Reference proteome</keyword>
<protein>
    <recommendedName>
        <fullName evidence="3">Condensation domain-containing protein</fullName>
    </recommendedName>
</protein>
<dbReference type="EMBL" id="CAJPDT010000016">
    <property type="protein sequence ID" value="CAF9916192.1"/>
    <property type="molecule type" value="Genomic_DNA"/>
</dbReference>
<proteinExistence type="inferred from homology"/>
<dbReference type="Gene3D" id="3.30.559.10">
    <property type="entry name" value="Chloramphenicol acetyltransferase-like domain"/>
    <property type="match status" value="1"/>
</dbReference>
<evidence type="ECO:0000259" key="3">
    <source>
        <dbReference type="Pfam" id="PF00668"/>
    </source>
</evidence>
<comment type="caution">
    <text evidence="4">The sequence shown here is derived from an EMBL/GenBank/DDBJ whole genome shotgun (WGS) entry which is preliminary data.</text>
</comment>
<accession>A0A8H3I5Z7</accession>
<dbReference type="AlphaFoldDB" id="A0A8H3I5Z7"/>
<evidence type="ECO:0000313" key="4">
    <source>
        <dbReference type="EMBL" id="CAF9916192.1"/>
    </source>
</evidence>
<organism evidence="4 5">
    <name type="scientific">Imshaugia aleurites</name>
    <dbReference type="NCBI Taxonomy" id="172621"/>
    <lineage>
        <taxon>Eukaryota</taxon>
        <taxon>Fungi</taxon>
        <taxon>Dikarya</taxon>
        <taxon>Ascomycota</taxon>
        <taxon>Pezizomycotina</taxon>
        <taxon>Lecanoromycetes</taxon>
        <taxon>OSLEUM clade</taxon>
        <taxon>Lecanoromycetidae</taxon>
        <taxon>Lecanorales</taxon>
        <taxon>Lecanorineae</taxon>
        <taxon>Parmeliaceae</taxon>
        <taxon>Imshaugia</taxon>
    </lineage>
</organism>
<dbReference type="Proteomes" id="UP000664534">
    <property type="component" value="Unassembled WGS sequence"/>
</dbReference>
<dbReference type="GO" id="GO:0043041">
    <property type="term" value="P:amino acid activation for nonribosomal peptide biosynthetic process"/>
    <property type="evidence" value="ECO:0007669"/>
    <property type="project" value="TreeGrafter"/>
</dbReference>
<dbReference type="GO" id="GO:0031177">
    <property type="term" value="F:phosphopantetheine binding"/>
    <property type="evidence" value="ECO:0007669"/>
    <property type="project" value="TreeGrafter"/>
</dbReference>
<name>A0A8H3I5Z7_9LECA</name>
<feature type="domain" description="Condensation" evidence="3">
    <location>
        <begin position="37"/>
        <end position="470"/>
    </location>
</feature>
<dbReference type="Gene3D" id="3.30.559.30">
    <property type="entry name" value="Nonribosomal peptide synthetase, condensation domain"/>
    <property type="match status" value="1"/>
</dbReference>